<dbReference type="FunFam" id="1.20.1560.10:FF:000011">
    <property type="entry name" value="Multidrug ABC transporter ATP-binding protein"/>
    <property type="match status" value="1"/>
</dbReference>
<evidence type="ECO:0000256" key="2">
    <source>
        <dbReference type="ARBA" id="ARBA00022448"/>
    </source>
</evidence>
<dbReference type="GO" id="GO:0005886">
    <property type="term" value="C:plasma membrane"/>
    <property type="evidence" value="ECO:0007669"/>
    <property type="project" value="UniProtKB-SubCell"/>
</dbReference>
<evidence type="ECO:0000256" key="3">
    <source>
        <dbReference type="ARBA" id="ARBA00022475"/>
    </source>
</evidence>
<evidence type="ECO:0000259" key="11">
    <source>
        <dbReference type="PROSITE" id="PS50929"/>
    </source>
</evidence>
<evidence type="ECO:0000313" key="13">
    <source>
        <dbReference type="Proteomes" id="UP000632125"/>
    </source>
</evidence>
<feature type="domain" description="ABC transporter" evidence="10">
    <location>
        <begin position="339"/>
        <end position="573"/>
    </location>
</feature>
<dbReference type="SMART" id="SM00382">
    <property type="entry name" value="AAA"/>
    <property type="match status" value="1"/>
</dbReference>
<dbReference type="InterPro" id="IPR003439">
    <property type="entry name" value="ABC_transporter-like_ATP-bd"/>
</dbReference>
<dbReference type="InterPro" id="IPR039421">
    <property type="entry name" value="Type_1_exporter"/>
</dbReference>
<keyword evidence="5" id="KW-0547">Nucleotide-binding</keyword>
<dbReference type="PROSITE" id="PS50929">
    <property type="entry name" value="ABC_TM1F"/>
    <property type="match status" value="1"/>
</dbReference>
<dbReference type="SUPFAM" id="SSF90123">
    <property type="entry name" value="ABC transporter transmembrane region"/>
    <property type="match status" value="1"/>
</dbReference>
<name>A0A927CKG4_9BACL</name>
<evidence type="ECO:0000313" key="12">
    <source>
        <dbReference type="EMBL" id="MBD2869199.1"/>
    </source>
</evidence>
<dbReference type="AlphaFoldDB" id="A0A927CKG4"/>
<dbReference type="PROSITE" id="PS00211">
    <property type="entry name" value="ABC_TRANSPORTER_1"/>
    <property type="match status" value="1"/>
</dbReference>
<dbReference type="Pfam" id="PF00005">
    <property type="entry name" value="ABC_tran"/>
    <property type="match status" value="1"/>
</dbReference>
<dbReference type="FunFam" id="3.40.50.300:FF:000287">
    <property type="entry name" value="Multidrug ABC transporter ATP-binding protein"/>
    <property type="match status" value="1"/>
</dbReference>
<proteinExistence type="predicted"/>
<keyword evidence="7 9" id="KW-1133">Transmembrane helix</keyword>
<evidence type="ECO:0000256" key="7">
    <source>
        <dbReference type="ARBA" id="ARBA00022989"/>
    </source>
</evidence>
<dbReference type="SUPFAM" id="SSF52540">
    <property type="entry name" value="P-loop containing nucleoside triphosphate hydrolases"/>
    <property type="match status" value="1"/>
</dbReference>
<sequence>MNQTISTLKRLGSYLAYQRVKLIAIILLTAAAAGLALAGPYLIGVALDDYIIARQYDGLLALCLLMLGVYGAGSAVGWLQANLLADVSQRTVWRLRGDLFVHLQKLPLPFFASKSHGELMSRTTNDIDNVTNTLNQSLIQIISSVIMLLGSFAMMLLLNVWLTLVALVVIPLIVFVSKRIAKATQRQFKGQQQELGSLNGFIEEAVSGQRVARLFRQEERTAARFGESNAKLKKVGIKAQIYSGSMGPFMNMFGHISYLIIAGVGGWLAVRDQATVGVIISFLAYSRQFSGPLNEVANQYNLIQSGIAGAERVFEMMDIPSEYDGANGGEEASTVAGKVEFRRVGFGYGEGAAALRDISFTARPGETIALVGPTGAGKTTIVNLIGRFYEIREGQILIDDKDIRDWDKNKLRSQLGIVLQDAHLFAGTIRDNIRYGLLDATDAEVEEAAVQANAHGFIMKLPEGYDTVLSAEGGNVSHGQRQLITIARALLSDPTLLILDEATSSVDTLSELQIQEALKRLLKERTSFVIAHRLSTIRRADTILFIKDGEIAERGTHEELLARGGLYAQLHDSQHLQEA</sequence>
<comment type="subcellular location">
    <subcellularLocation>
        <location evidence="1">Cell membrane</location>
        <topology evidence="1">Multi-pass membrane protein</topology>
    </subcellularLocation>
</comment>
<dbReference type="InterPro" id="IPR027417">
    <property type="entry name" value="P-loop_NTPase"/>
</dbReference>
<comment type="caution">
    <text evidence="12">The sequence shown here is derived from an EMBL/GenBank/DDBJ whole genome shotgun (WGS) entry which is preliminary data.</text>
</comment>
<evidence type="ECO:0000256" key="9">
    <source>
        <dbReference type="SAM" id="Phobius"/>
    </source>
</evidence>
<feature type="domain" description="ABC transmembrane type-1" evidence="11">
    <location>
        <begin position="23"/>
        <end position="305"/>
    </location>
</feature>
<protein>
    <submittedName>
        <fullName evidence="12">ABC transporter ATP-binding protein</fullName>
    </submittedName>
</protein>
<accession>A0A927CKG4</accession>
<dbReference type="RefSeq" id="WP_190861128.1">
    <property type="nucleotide sequence ID" value="NZ_JACXIY010000014.1"/>
</dbReference>
<dbReference type="GO" id="GO:0016887">
    <property type="term" value="F:ATP hydrolysis activity"/>
    <property type="evidence" value="ECO:0007669"/>
    <property type="project" value="InterPro"/>
</dbReference>
<evidence type="ECO:0000256" key="4">
    <source>
        <dbReference type="ARBA" id="ARBA00022692"/>
    </source>
</evidence>
<feature type="transmembrane region" description="Helical" evidence="9">
    <location>
        <begin position="59"/>
        <end position="79"/>
    </location>
</feature>
<feature type="transmembrane region" description="Helical" evidence="9">
    <location>
        <begin position="152"/>
        <end position="176"/>
    </location>
</feature>
<dbReference type="Pfam" id="PF00664">
    <property type="entry name" value="ABC_membrane"/>
    <property type="match status" value="1"/>
</dbReference>
<keyword evidence="13" id="KW-1185">Reference proteome</keyword>
<evidence type="ECO:0000259" key="10">
    <source>
        <dbReference type="PROSITE" id="PS50893"/>
    </source>
</evidence>
<dbReference type="Gene3D" id="3.40.50.300">
    <property type="entry name" value="P-loop containing nucleotide triphosphate hydrolases"/>
    <property type="match status" value="1"/>
</dbReference>
<evidence type="ECO:0000256" key="8">
    <source>
        <dbReference type="ARBA" id="ARBA00023136"/>
    </source>
</evidence>
<dbReference type="GO" id="GO:0005524">
    <property type="term" value="F:ATP binding"/>
    <property type="evidence" value="ECO:0007669"/>
    <property type="project" value="UniProtKB-KW"/>
</dbReference>
<organism evidence="12 13">
    <name type="scientific">Paenibacillus arenilitoris</name>
    <dbReference type="NCBI Taxonomy" id="2772299"/>
    <lineage>
        <taxon>Bacteria</taxon>
        <taxon>Bacillati</taxon>
        <taxon>Bacillota</taxon>
        <taxon>Bacilli</taxon>
        <taxon>Bacillales</taxon>
        <taxon>Paenibacillaceae</taxon>
        <taxon>Paenibacillus</taxon>
    </lineage>
</organism>
<dbReference type="Gene3D" id="1.20.1560.10">
    <property type="entry name" value="ABC transporter type 1, transmembrane domain"/>
    <property type="match status" value="1"/>
</dbReference>
<evidence type="ECO:0000256" key="5">
    <source>
        <dbReference type="ARBA" id="ARBA00022741"/>
    </source>
</evidence>
<keyword evidence="8 9" id="KW-0472">Membrane</keyword>
<keyword evidence="6 12" id="KW-0067">ATP-binding</keyword>
<evidence type="ECO:0000256" key="6">
    <source>
        <dbReference type="ARBA" id="ARBA00022840"/>
    </source>
</evidence>
<dbReference type="InterPro" id="IPR036640">
    <property type="entry name" value="ABC1_TM_sf"/>
</dbReference>
<keyword evidence="4 9" id="KW-0812">Transmembrane</keyword>
<dbReference type="EMBL" id="JACXIY010000014">
    <property type="protein sequence ID" value="MBD2869199.1"/>
    <property type="molecule type" value="Genomic_DNA"/>
</dbReference>
<gene>
    <name evidence="12" type="ORF">IDH41_11485</name>
</gene>
<dbReference type="InterPro" id="IPR003593">
    <property type="entry name" value="AAA+_ATPase"/>
</dbReference>
<evidence type="ECO:0000256" key="1">
    <source>
        <dbReference type="ARBA" id="ARBA00004651"/>
    </source>
</evidence>
<keyword evidence="3" id="KW-1003">Cell membrane</keyword>
<reference evidence="12" key="1">
    <citation type="submission" date="2020-09" db="EMBL/GenBank/DDBJ databases">
        <title>A novel bacterium of genus Paenibacillus, isolated from South China Sea.</title>
        <authorList>
            <person name="Huang H."/>
            <person name="Mo K."/>
            <person name="Hu Y."/>
        </authorList>
    </citation>
    <scope>NUCLEOTIDE SEQUENCE</scope>
    <source>
        <strain evidence="12">IB182493</strain>
    </source>
</reference>
<dbReference type="InterPro" id="IPR017871">
    <property type="entry name" value="ABC_transporter-like_CS"/>
</dbReference>
<dbReference type="PANTHER" id="PTHR43394:SF1">
    <property type="entry name" value="ATP-BINDING CASSETTE SUB-FAMILY B MEMBER 10, MITOCHONDRIAL"/>
    <property type="match status" value="1"/>
</dbReference>
<dbReference type="GO" id="GO:0015421">
    <property type="term" value="F:ABC-type oligopeptide transporter activity"/>
    <property type="evidence" value="ECO:0007669"/>
    <property type="project" value="TreeGrafter"/>
</dbReference>
<dbReference type="PROSITE" id="PS50893">
    <property type="entry name" value="ABC_TRANSPORTER_2"/>
    <property type="match status" value="1"/>
</dbReference>
<dbReference type="CDD" id="cd18547">
    <property type="entry name" value="ABC_6TM_Tm288_like"/>
    <property type="match status" value="1"/>
</dbReference>
<feature type="transmembrane region" description="Helical" evidence="9">
    <location>
        <begin position="20"/>
        <end position="47"/>
    </location>
</feature>
<dbReference type="InterPro" id="IPR011527">
    <property type="entry name" value="ABC1_TM_dom"/>
</dbReference>
<dbReference type="PANTHER" id="PTHR43394">
    <property type="entry name" value="ATP-DEPENDENT PERMEASE MDL1, MITOCHONDRIAL"/>
    <property type="match status" value="1"/>
</dbReference>
<dbReference type="Proteomes" id="UP000632125">
    <property type="component" value="Unassembled WGS sequence"/>
</dbReference>
<keyword evidence="2" id="KW-0813">Transport</keyword>
<feature type="transmembrane region" description="Helical" evidence="9">
    <location>
        <begin position="252"/>
        <end position="270"/>
    </location>
</feature>